<proteinExistence type="predicted"/>
<dbReference type="EMBL" id="BK015967">
    <property type="protein sequence ID" value="DAF87725.1"/>
    <property type="molecule type" value="Genomic_DNA"/>
</dbReference>
<reference evidence="1" key="1">
    <citation type="journal article" date="2021" name="Proc. Natl. Acad. Sci. U.S.A.">
        <title>A Catalog of Tens of Thousands of Viruses from Human Metagenomes Reveals Hidden Associations with Chronic Diseases.</title>
        <authorList>
            <person name="Tisza M.J."/>
            <person name="Buck C.B."/>
        </authorList>
    </citation>
    <scope>NUCLEOTIDE SEQUENCE</scope>
    <source>
        <strain evidence="1">CtMne5</strain>
    </source>
</reference>
<name>A0A8S5TZU0_9CAUD</name>
<evidence type="ECO:0000313" key="1">
    <source>
        <dbReference type="EMBL" id="DAF87725.1"/>
    </source>
</evidence>
<organism evidence="1">
    <name type="scientific">Myoviridae sp. ctMne5</name>
    <dbReference type="NCBI Taxonomy" id="2825089"/>
    <lineage>
        <taxon>Viruses</taxon>
        <taxon>Duplodnaviria</taxon>
        <taxon>Heunggongvirae</taxon>
        <taxon>Uroviricota</taxon>
        <taxon>Caudoviricetes</taxon>
    </lineage>
</organism>
<sequence>MNDCWAVAEELWDCIPKLFLHYFGGYLWIKILFSTQQ</sequence>
<accession>A0A8S5TZU0</accession>
<protein>
    <submittedName>
        <fullName evidence="1">Uncharacterized protein</fullName>
    </submittedName>
</protein>